<dbReference type="GO" id="GO:0005345">
    <property type="term" value="F:purine nucleobase transmembrane transporter activity"/>
    <property type="evidence" value="ECO:0007669"/>
    <property type="project" value="TreeGrafter"/>
</dbReference>
<protein>
    <submittedName>
        <fullName evidence="10">AGZA family xanthine/uracil permease-like MFS transporter</fullName>
    </submittedName>
</protein>
<dbReference type="InterPro" id="IPR006043">
    <property type="entry name" value="NCS2"/>
</dbReference>
<feature type="transmembrane region" description="Helical" evidence="9">
    <location>
        <begin position="100"/>
        <end position="119"/>
    </location>
</feature>
<accession>A0A318L7W2</accession>
<feature type="transmembrane region" description="Helical" evidence="9">
    <location>
        <begin position="361"/>
        <end position="379"/>
    </location>
</feature>
<dbReference type="OrthoDB" id="9808458at2"/>
<feature type="transmembrane region" description="Helical" evidence="9">
    <location>
        <begin position="49"/>
        <end position="68"/>
    </location>
</feature>
<evidence type="ECO:0000313" key="11">
    <source>
        <dbReference type="Proteomes" id="UP000247612"/>
    </source>
</evidence>
<keyword evidence="7 8" id="KW-0472">Membrane</keyword>
<feature type="transmembrane region" description="Helical" evidence="9">
    <location>
        <begin position="249"/>
        <end position="271"/>
    </location>
</feature>
<keyword evidence="3 8" id="KW-0813">Transport</keyword>
<evidence type="ECO:0000256" key="9">
    <source>
        <dbReference type="SAM" id="Phobius"/>
    </source>
</evidence>
<dbReference type="GO" id="GO:0005886">
    <property type="term" value="C:plasma membrane"/>
    <property type="evidence" value="ECO:0007669"/>
    <property type="project" value="UniProtKB-SubCell"/>
</dbReference>
<dbReference type="InterPro" id="IPR026033">
    <property type="entry name" value="Azg-like_bact_archaea"/>
</dbReference>
<proteinExistence type="inferred from homology"/>
<feature type="transmembrane region" description="Helical" evidence="9">
    <location>
        <begin position="327"/>
        <end position="349"/>
    </location>
</feature>
<feature type="transmembrane region" description="Helical" evidence="9">
    <location>
        <begin position="171"/>
        <end position="187"/>
    </location>
</feature>
<keyword evidence="11" id="KW-1185">Reference proteome</keyword>
<keyword evidence="6 8" id="KW-1133">Transmembrane helix</keyword>
<dbReference type="RefSeq" id="WP_022936477.1">
    <property type="nucleotide sequence ID" value="NZ_CABKRQ010000001.1"/>
</dbReference>
<organism evidence="10 11">
    <name type="scientific">Dielma fastidiosa</name>
    <dbReference type="NCBI Taxonomy" id="1034346"/>
    <lineage>
        <taxon>Bacteria</taxon>
        <taxon>Bacillati</taxon>
        <taxon>Bacillota</taxon>
        <taxon>Erysipelotrichia</taxon>
        <taxon>Erysipelotrichales</taxon>
        <taxon>Erysipelotrichaceae</taxon>
        <taxon>Dielma</taxon>
    </lineage>
</organism>
<feature type="transmembrane region" description="Helical" evidence="9">
    <location>
        <begin position="391"/>
        <end position="421"/>
    </location>
</feature>
<evidence type="ECO:0000256" key="8">
    <source>
        <dbReference type="PIRNR" id="PIRNR005353"/>
    </source>
</evidence>
<feature type="transmembrane region" description="Helical" evidence="9">
    <location>
        <begin position="20"/>
        <end position="37"/>
    </location>
</feature>
<dbReference type="Proteomes" id="UP000247612">
    <property type="component" value="Unassembled WGS sequence"/>
</dbReference>
<dbReference type="Pfam" id="PF00860">
    <property type="entry name" value="Xan_ur_permease"/>
    <property type="match status" value="1"/>
</dbReference>
<comment type="subcellular location">
    <subcellularLocation>
        <location evidence="1 8">Cell membrane</location>
        <topology evidence="1 8">Multi-pass membrane protein</topology>
    </subcellularLocation>
</comment>
<dbReference type="STRING" id="1034346.GCA_000313565_00171"/>
<evidence type="ECO:0000256" key="2">
    <source>
        <dbReference type="ARBA" id="ARBA00005697"/>
    </source>
</evidence>
<gene>
    <name evidence="10" type="ORF">DES51_101173</name>
</gene>
<feature type="transmembrane region" description="Helical" evidence="9">
    <location>
        <begin position="433"/>
        <end position="450"/>
    </location>
</feature>
<comment type="caution">
    <text evidence="10">The sequence shown here is derived from an EMBL/GenBank/DDBJ whole genome shotgun (WGS) entry which is preliminary data.</text>
</comment>
<evidence type="ECO:0000313" key="10">
    <source>
        <dbReference type="EMBL" id="PXX81563.1"/>
    </source>
</evidence>
<evidence type="ECO:0000256" key="5">
    <source>
        <dbReference type="ARBA" id="ARBA00022692"/>
    </source>
</evidence>
<keyword evidence="5 8" id="KW-0812">Transmembrane</keyword>
<evidence type="ECO:0000256" key="4">
    <source>
        <dbReference type="ARBA" id="ARBA00022475"/>
    </source>
</evidence>
<keyword evidence="4 8" id="KW-1003">Cell membrane</keyword>
<evidence type="ECO:0000256" key="7">
    <source>
        <dbReference type="ARBA" id="ARBA00023136"/>
    </source>
</evidence>
<comment type="similarity">
    <text evidence="2 8">Belongs to the nucleobase:cation symporter-2 (NCS2) (TC 2.A.40) family. Azg-like subfamily.</text>
</comment>
<evidence type="ECO:0000256" key="1">
    <source>
        <dbReference type="ARBA" id="ARBA00004651"/>
    </source>
</evidence>
<feature type="transmembrane region" description="Helical" evidence="9">
    <location>
        <begin position="131"/>
        <end position="151"/>
    </location>
</feature>
<feature type="transmembrane region" description="Helical" evidence="9">
    <location>
        <begin position="75"/>
        <end position="94"/>
    </location>
</feature>
<dbReference type="PIRSF" id="PIRSF005353">
    <property type="entry name" value="PbuG"/>
    <property type="match status" value="1"/>
</dbReference>
<dbReference type="InterPro" id="IPR045018">
    <property type="entry name" value="Azg-like"/>
</dbReference>
<dbReference type="AlphaFoldDB" id="A0A318L7W2"/>
<dbReference type="EMBL" id="QJKH01000001">
    <property type="protein sequence ID" value="PXX81563.1"/>
    <property type="molecule type" value="Genomic_DNA"/>
</dbReference>
<feature type="transmembrane region" description="Helical" evidence="9">
    <location>
        <begin position="194"/>
        <end position="213"/>
    </location>
</feature>
<evidence type="ECO:0000256" key="3">
    <source>
        <dbReference type="ARBA" id="ARBA00022448"/>
    </source>
</evidence>
<evidence type="ECO:0000256" key="6">
    <source>
        <dbReference type="ARBA" id="ARBA00022989"/>
    </source>
</evidence>
<reference evidence="10 11" key="1">
    <citation type="submission" date="2018-05" db="EMBL/GenBank/DDBJ databases">
        <title>Genomic Encyclopedia of Type Strains, Phase IV (KMG-IV): sequencing the most valuable type-strain genomes for metagenomic binning, comparative biology and taxonomic classification.</title>
        <authorList>
            <person name="Goeker M."/>
        </authorList>
    </citation>
    <scope>NUCLEOTIDE SEQUENCE [LARGE SCALE GENOMIC DNA]</scope>
    <source>
        <strain evidence="10 11">JC118</strain>
    </source>
</reference>
<name>A0A318L7W2_9FIRM</name>
<dbReference type="PANTHER" id="PTHR43337:SF1">
    <property type="entry name" value="XANTHINE_URACIL PERMEASE C887.17-RELATED"/>
    <property type="match status" value="1"/>
</dbReference>
<sequence length="451" mass="47604">MLEKLFKLKEKHTSVKTEIIAGVTTFLTMAYILGVNPNMLSATGMDFNSVFLATAISSGIASILMGLLANYPVSLAPGMGVNALFTYTVCFQYGYTWQEALAVVLLSGVIFFIISVTGLRKMVINAIPKHLKAAIGAGIGFFIAFIGLKNAGIVVANASTYVGLGPFTDPTVALCLFGIIVTVVLLIRKVNAAVFYGLIITAVVGVVLGMLGVSGMPAMPSGVVDSMPAMPTFMAFTEGFSTLFSHTDLILVLFSFLFVDFFDTAGTLVAIASRIDLIDEKGELINAEQAFVADSVGTCVGAVLGTSTVTSFVESTSGVAAGGRTGLTAVVTGVLFLLAVFFTPLLSVFNSVPVMIGETQYFLSPVTSPALIIVGVLMVQQLREIDWTDLALAAPCFITVIMMVCASSISDGIALGFITYGIAQIATGKVKEVHISMWVLILIFIARFIFI</sequence>
<dbReference type="PANTHER" id="PTHR43337">
    <property type="entry name" value="XANTHINE/URACIL PERMEASE C887.17-RELATED"/>
    <property type="match status" value="1"/>
</dbReference>